<dbReference type="GO" id="GO:0005829">
    <property type="term" value="C:cytosol"/>
    <property type="evidence" value="ECO:0007669"/>
    <property type="project" value="TreeGrafter"/>
</dbReference>
<dbReference type="CDD" id="cd00449">
    <property type="entry name" value="PLPDE_IV"/>
    <property type="match status" value="1"/>
</dbReference>
<dbReference type="RefSeq" id="WP_077864025.1">
    <property type="nucleotide sequence ID" value="NZ_LZYZ01000001.1"/>
</dbReference>
<comment type="cofactor">
    <cofactor evidence="1 5">
        <name>pyridoxal 5'-phosphate</name>
        <dbReference type="ChEBI" id="CHEBI:597326"/>
    </cofactor>
</comment>
<comment type="caution">
    <text evidence="6">The sequence shown here is derived from an EMBL/GenBank/DDBJ whole genome shotgun (WGS) entry which is preliminary data.</text>
</comment>
<dbReference type="InterPro" id="IPR043131">
    <property type="entry name" value="BCAT-like_N"/>
</dbReference>
<protein>
    <submittedName>
        <fullName evidence="6">Branched-chain-amino-acid aminotransferase</fullName>
        <ecNumber evidence="6">2.6.1.42</ecNumber>
    </submittedName>
</protein>
<dbReference type="Proteomes" id="UP000191154">
    <property type="component" value="Unassembled WGS sequence"/>
</dbReference>
<evidence type="ECO:0000256" key="2">
    <source>
        <dbReference type="ARBA" id="ARBA00009320"/>
    </source>
</evidence>
<keyword evidence="6" id="KW-0032">Aminotransferase</keyword>
<dbReference type="EMBL" id="LZYZ01000001">
    <property type="protein sequence ID" value="OOM16295.1"/>
    <property type="molecule type" value="Genomic_DNA"/>
</dbReference>
<evidence type="ECO:0000313" key="7">
    <source>
        <dbReference type="Proteomes" id="UP000191154"/>
    </source>
</evidence>
<dbReference type="STRING" id="169679.CSACC_39630"/>
<dbReference type="EC" id="2.6.1.42" evidence="6"/>
<keyword evidence="6" id="KW-0808">Transferase</keyword>
<evidence type="ECO:0000256" key="1">
    <source>
        <dbReference type="ARBA" id="ARBA00001933"/>
    </source>
</evidence>
<dbReference type="Gene3D" id="3.20.10.10">
    <property type="entry name" value="D-amino Acid Aminotransferase, subunit A, domain 2"/>
    <property type="match status" value="1"/>
</dbReference>
<organism evidence="6 7">
    <name type="scientific">Clostridium saccharobutylicum</name>
    <dbReference type="NCBI Taxonomy" id="169679"/>
    <lineage>
        <taxon>Bacteria</taxon>
        <taxon>Bacillati</taxon>
        <taxon>Bacillota</taxon>
        <taxon>Clostridia</taxon>
        <taxon>Eubacteriales</taxon>
        <taxon>Clostridiaceae</taxon>
        <taxon>Clostridium</taxon>
    </lineage>
</organism>
<dbReference type="GO" id="GO:0004084">
    <property type="term" value="F:branched-chain-amino-acid transaminase activity"/>
    <property type="evidence" value="ECO:0007669"/>
    <property type="project" value="UniProtKB-EC"/>
</dbReference>
<dbReference type="PANTHER" id="PTHR42743:SF11">
    <property type="entry name" value="AMINODEOXYCHORISMATE LYASE"/>
    <property type="match status" value="1"/>
</dbReference>
<evidence type="ECO:0000256" key="5">
    <source>
        <dbReference type="RuleBase" id="RU004516"/>
    </source>
</evidence>
<evidence type="ECO:0000256" key="4">
    <source>
        <dbReference type="RuleBase" id="RU004106"/>
    </source>
</evidence>
<dbReference type="InterPro" id="IPR043132">
    <property type="entry name" value="BCAT-like_C"/>
</dbReference>
<dbReference type="GO" id="GO:0008652">
    <property type="term" value="P:amino acid biosynthetic process"/>
    <property type="evidence" value="ECO:0007669"/>
    <property type="project" value="UniProtKB-ARBA"/>
</dbReference>
<dbReference type="AlphaFoldDB" id="A0A1S8NII3"/>
<evidence type="ECO:0000313" key="6">
    <source>
        <dbReference type="EMBL" id="OOM16295.1"/>
    </source>
</evidence>
<sequence>MEDKIIYEVLRVIDGKPIFLENHLERMKNSFKLINKEFTLKYDEISAKINRLIQLENKTEGNIKLTYGINEKVLRVFFIQHSYPSEDLYEHGVKTILYFGERENPNAKIVNDNFREKVSKEITASNAFEAILVDRNGYITEGSKSNIFMVKNGELLTSPTKAVLPGVTRGEIIKIAEKLGIRVKEVEYRYDEINKLDGMFISGTSPKVLPINKVDNVELNQNNDIIINLMREYDNEIKKYIKCH</sequence>
<reference evidence="6 7" key="1">
    <citation type="submission" date="2016-05" db="EMBL/GenBank/DDBJ databases">
        <title>Microbial solvent formation.</title>
        <authorList>
            <person name="Poehlein A."/>
            <person name="Montoya Solano J.D."/>
            <person name="Flitsch S."/>
            <person name="Krabben P."/>
            <person name="Duerre P."/>
            <person name="Daniel R."/>
        </authorList>
    </citation>
    <scope>NUCLEOTIDE SEQUENCE [LARGE SCALE GENOMIC DNA]</scope>
    <source>
        <strain evidence="6 7">L1-8</strain>
    </source>
</reference>
<comment type="similarity">
    <text evidence="2 4">Belongs to the class-IV pyridoxal-phosphate-dependent aminotransferase family.</text>
</comment>
<gene>
    <name evidence="6" type="primary">ilvE_1</name>
    <name evidence="6" type="ORF">CLOSAC_05660</name>
</gene>
<dbReference type="PROSITE" id="PS00770">
    <property type="entry name" value="AA_TRANSFER_CLASS_4"/>
    <property type="match status" value="1"/>
</dbReference>
<dbReference type="SUPFAM" id="SSF56752">
    <property type="entry name" value="D-aminoacid aminotransferase-like PLP-dependent enzymes"/>
    <property type="match status" value="1"/>
</dbReference>
<dbReference type="InterPro" id="IPR018300">
    <property type="entry name" value="Aminotrans_IV_CS"/>
</dbReference>
<name>A0A1S8NII3_CLOSA</name>
<evidence type="ECO:0000256" key="3">
    <source>
        <dbReference type="ARBA" id="ARBA00022898"/>
    </source>
</evidence>
<dbReference type="GO" id="GO:0046394">
    <property type="term" value="P:carboxylic acid biosynthetic process"/>
    <property type="evidence" value="ECO:0007669"/>
    <property type="project" value="UniProtKB-ARBA"/>
</dbReference>
<dbReference type="FunFam" id="3.20.10.10:FF:000002">
    <property type="entry name" value="D-alanine aminotransferase"/>
    <property type="match status" value="1"/>
</dbReference>
<dbReference type="Gene3D" id="3.30.470.10">
    <property type="match status" value="1"/>
</dbReference>
<accession>A0A1S8NII3</accession>
<dbReference type="Pfam" id="PF01063">
    <property type="entry name" value="Aminotran_4"/>
    <property type="match status" value="1"/>
</dbReference>
<dbReference type="InterPro" id="IPR036038">
    <property type="entry name" value="Aminotransferase-like"/>
</dbReference>
<dbReference type="PANTHER" id="PTHR42743">
    <property type="entry name" value="AMINO-ACID AMINOTRANSFERASE"/>
    <property type="match status" value="1"/>
</dbReference>
<dbReference type="InterPro" id="IPR050571">
    <property type="entry name" value="Class-IV_PLP-Dep_Aminotrnsfr"/>
</dbReference>
<dbReference type="InterPro" id="IPR001544">
    <property type="entry name" value="Aminotrans_IV"/>
</dbReference>
<proteinExistence type="inferred from homology"/>
<keyword evidence="3 5" id="KW-0663">Pyridoxal phosphate</keyword>